<proteinExistence type="predicted"/>
<evidence type="ECO:0000313" key="3">
    <source>
        <dbReference type="Proteomes" id="UP001523216"/>
    </source>
</evidence>
<dbReference type="PANTHER" id="PTHR43346:SF1">
    <property type="entry name" value="QUERCETIN 2,3-DIOXYGENASE-RELATED"/>
    <property type="match status" value="1"/>
</dbReference>
<dbReference type="SUPFAM" id="SSF51182">
    <property type="entry name" value="RmlC-like cupins"/>
    <property type="match status" value="1"/>
</dbReference>
<protein>
    <submittedName>
        <fullName evidence="2">Cupin domain-containing protein</fullName>
    </submittedName>
</protein>
<accession>A0ABT0Y2Q1</accession>
<dbReference type="EMBL" id="JAMQOL010000030">
    <property type="protein sequence ID" value="MCM4080277.1"/>
    <property type="molecule type" value="Genomic_DNA"/>
</dbReference>
<dbReference type="PANTHER" id="PTHR43346">
    <property type="entry name" value="LIGAND BINDING DOMAIN PROTEIN, PUTATIVE (AFU_ORTHOLOGUE AFUA_6G14370)-RELATED"/>
    <property type="match status" value="1"/>
</dbReference>
<gene>
    <name evidence="2" type="ORF">LXN57_22100</name>
</gene>
<dbReference type="InterPro" id="IPR013096">
    <property type="entry name" value="Cupin_2"/>
</dbReference>
<keyword evidence="3" id="KW-1185">Reference proteome</keyword>
<dbReference type="InterPro" id="IPR011051">
    <property type="entry name" value="RmlC_Cupin_sf"/>
</dbReference>
<dbReference type="InterPro" id="IPR014710">
    <property type="entry name" value="RmlC-like_jellyroll"/>
</dbReference>
<dbReference type="Proteomes" id="UP001523216">
    <property type="component" value="Unassembled WGS sequence"/>
</dbReference>
<evidence type="ECO:0000259" key="1">
    <source>
        <dbReference type="Pfam" id="PF07883"/>
    </source>
</evidence>
<evidence type="ECO:0000313" key="2">
    <source>
        <dbReference type="EMBL" id="MCM4080277.1"/>
    </source>
</evidence>
<sequence>MADFVIRRWDLAHFPGDQAPPHVHHGGDEAFCVLRGRLEVLIGDERRVLAAGDFVTVPAGTAHTFATVDEAGAEVLAVMTPEIDEVVRALHGAERTRNRYRSSVVAG</sequence>
<dbReference type="Gene3D" id="2.60.120.10">
    <property type="entry name" value="Jelly Rolls"/>
    <property type="match status" value="1"/>
</dbReference>
<dbReference type="InterPro" id="IPR052538">
    <property type="entry name" value="Flavonoid_dioxygenase-like"/>
</dbReference>
<reference evidence="2 3" key="1">
    <citation type="submission" date="2022-06" db="EMBL/GenBank/DDBJ databases">
        <title>Actinoplanes abujensis sp. nov., isolated from Nigerian arid soil.</title>
        <authorList>
            <person name="Ding P."/>
        </authorList>
    </citation>
    <scope>NUCLEOTIDE SEQUENCE [LARGE SCALE GENOMIC DNA]</scope>
    <source>
        <strain evidence="3">TRM88002</strain>
    </source>
</reference>
<dbReference type="RefSeq" id="WP_251800074.1">
    <property type="nucleotide sequence ID" value="NZ_JAMQOL010000030.1"/>
</dbReference>
<name>A0ABT0Y2Q1_9ACTN</name>
<dbReference type="Pfam" id="PF07883">
    <property type="entry name" value="Cupin_2"/>
    <property type="match status" value="1"/>
</dbReference>
<organism evidence="2 3">
    <name type="scientific">Paractinoplanes hotanensis</name>
    <dbReference type="NCBI Taxonomy" id="2906497"/>
    <lineage>
        <taxon>Bacteria</taxon>
        <taxon>Bacillati</taxon>
        <taxon>Actinomycetota</taxon>
        <taxon>Actinomycetes</taxon>
        <taxon>Micromonosporales</taxon>
        <taxon>Micromonosporaceae</taxon>
        <taxon>Paractinoplanes</taxon>
    </lineage>
</organism>
<feature type="domain" description="Cupin type-2" evidence="1">
    <location>
        <begin position="15"/>
        <end position="78"/>
    </location>
</feature>
<comment type="caution">
    <text evidence="2">The sequence shown here is derived from an EMBL/GenBank/DDBJ whole genome shotgun (WGS) entry which is preliminary data.</text>
</comment>